<dbReference type="InParanoid" id="A0A163DH51"/>
<proteinExistence type="predicted"/>
<evidence type="ECO:0000313" key="1">
    <source>
        <dbReference type="EMBL" id="OAD71200.1"/>
    </source>
</evidence>
<dbReference type="Proteomes" id="UP000077315">
    <property type="component" value="Unassembled WGS sequence"/>
</dbReference>
<dbReference type="OrthoDB" id="2289822at2759"/>
<evidence type="ECO:0000313" key="2">
    <source>
        <dbReference type="Proteomes" id="UP000077315"/>
    </source>
</evidence>
<dbReference type="RefSeq" id="XP_018289240.1">
    <property type="nucleotide sequence ID" value="XM_018436380.1"/>
</dbReference>
<name>A0A163DH51_PHYB8</name>
<dbReference type="VEuPathDB" id="FungiDB:PHYBLDRAFT_170577"/>
<dbReference type="GeneID" id="28997286"/>
<protein>
    <submittedName>
        <fullName evidence="1">Uncharacterized protein</fullName>
    </submittedName>
</protein>
<dbReference type="STRING" id="763407.A0A163DH51"/>
<accession>A0A163DH51</accession>
<reference evidence="2" key="1">
    <citation type="submission" date="2015-06" db="EMBL/GenBank/DDBJ databases">
        <title>Expansion of signal transduction pathways in fungi by whole-genome duplication.</title>
        <authorList>
            <consortium name="DOE Joint Genome Institute"/>
            <person name="Corrochano L.M."/>
            <person name="Kuo A."/>
            <person name="Marcet-Houben M."/>
            <person name="Polaino S."/>
            <person name="Salamov A."/>
            <person name="Villalobos J.M."/>
            <person name="Alvarez M.I."/>
            <person name="Avalos J."/>
            <person name="Benito E.P."/>
            <person name="Benoit I."/>
            <person name="Burger G."/>
            <person name="Camino L.P."/>
            <person name="Canovas D."/>
            <person name="Cerda-Olmedo E."/>
            <person name="Cheng J.-F."/>
            <person name="Dominguez A."/>
            <person name="Elias M."/>
            <person name="Eslava A.P."/>
            <person name="Glaser F."/>
            <person name="Grimwood J."/>
            <person name="Gutierrez G."/>
            <person name="Heitman J."/>
            <person name="Henrissat B."/>
            <person name="Iturriaga E.A."/>
            <person name="Lang B.F."/>
            <person name="Lavin J.L."/>
            <person name="Lee S."/>
            <person name="Li W."/>
            <person name="Lindquist E."/>
            <person name="Lopez-Garcia S."/>
            <person name="Luque E.M."/>
            <person name="Marcos A.T."/>
            <person name="Martin J."/>
            <person name="McCluskey K."/>
            <person name="Medina H.R."/>
            <person name="Miralles-Duran A."/>
            <person name="Miyazaki A."/>
            <person name="Munoz-Torres E."/>
            <person name="Oguiza J.A."/>
            <person name="Ohm R."/>
            <person name="Olmedo M."/>
            <person name="Orejas M."/>
            <person name="Ortiz-Castellanos L."/>
            <person name="Pisabarro A.G."/>
            <person name="Rodriguez-Romero J."/>
            <person name="Ruiz-Herrera J."/>
            <person name="Ruiz-Vazquez R."/>
            <person name="Sanz C."/>
            <person name="Schackwitz W."/>
            <person name="Schmutz J."/>
            <person name="Shahriari M."/>
            <person name="Shelest E."/>
            <person name="Silva-Franco F."/>
            <person name="Soanes D."/>
            <person name="Syed K."/>
            <person name="Tagua V.G."/>
            <person name="Talbot N.J."/>
            <person name="Thon M."/>
            <person name="De vries R.P."/>
            <person name="Wiebenga A."/>
            <person name="Yadav J.S."/>
            <person name="Braun E.L."/>
            <person name="Baker S."/>
            <person name="Garre V."/>
            <person name="Horwitz B."/>
            <person name="Torres-Martinez S."/>
            <person name="Idnurm A."/>
            <person name="Herrera-Estrella A."/>
            <person name="Gabaldon T."/>
            <person name="Grigoriev I.V."/>
        </authorList>
    </citation>
    <scope>NUCLEOTIDE SEQUENCE [LARGE SCALE GENOMIC DNA]</scope>
    <source>
        <strain evidence="2">NRRL 1555(-)</strain>
    </source>
</reference>
<dbReference type="EMBL" id="KV440986">
    <property type="protein sequence ID" value="OAD71200.1"/>
    <property type="molecule type" value="Genomic_DNA"/>
</dbReference>
<dbReference type="AlphaFoldDB" id="A0A163DH51"/>
<sequence length="350" mass="39384">MYGLCHGISKQVWGLVSGTYGTDHCFALSSGVRKEIGTAMYKTRNTIPTSFHGDWRDVYKNPGSFKAVDWADFLLFVVPTLVAERIGDTTACSAKLVSWNTYLENLYVKDLVELPVFTINQHLLKHYPEMVDAYGPPRAYSARSLERAIGEYSCSIKSNSAIGVNAGNIMVRLARTRRVDLKDSGEEANRATALEYDDVSAGWPMTEEGERDGAESDIEYWGPLRRRLIDESFKGISCLPILIQAFCESKGVGCSRIEPVMTTSRKAFINGCVIDSSFAQTPLRKAHHVRLQVQVDLFRNVRRRYTPIIKDFFGKVVLFFEHENSGKRWPLALVQVYSVEEYNGVPVAKN</sequence>
<gene>
    <name evidence="1" type="ORF">PHYBLDRAFT_170577</name>
</gene>
<keyword evidence="2" id="KW-1185">Reference proteome</keyword>
<organism evidence="1 2">
    <name type="scientific">Phycomyces blakesleeanus (strain ATCC 8743b / DSM 1359 / FGSC 10004 / NBRC 33097 / NRRL 1555)</name>
    <dbReference type="NCBI Taxonomy" id="763407"/>
    <lineage>
        <taxon>Eukaryota</taxon>
        <taxon>Fungi</taxon>
        <taxon>Fungi incertae sedis</taxon>
        <taxon>Mucoromycota</taxon>
        <taxon>Mucoromycotina</taxon>
        <taxon>Mucoromycetes</taxon>
        <taxon>Mucorales</taxon>
        <taxon>Phycomycetaceae</taxon>
        <taxon>Phycomyces</taxon>
    </lineage>
</organism>